<organism evidence="6 7">
    <name type="scientific">Rhizomicrobium electricum</name>
    <dbReference type="NCBI Taxonomy" id="480070"/>
    <lineage>
        <taxon>Bacteria</taxon>
        <taxon>Pseudomonadati</taxon>
        <taxon>Pseudomonadota</taxon>
        <taxon>Alphaproteobacteria</taxon>
        <taxon>Micropepsales</taxon>
        <taxon>Micropepsaceae</taxon>
        <taxon>Rhizomicrobium</taxon>
    </lineage>
</organism>
<evidence type="ECO:0000259" key="5">
    <source>
        <dbReference type="Pfam" id="PF22666"/>
    </source>
</evidence>
<sequence>MPSISGKRLFVLALLTSAAVFLPASGGKKPVRPSDALASGFIAPPQAARPRVFWPWMNGNVTREGIDKDLAWMHRIGIVGFPAVDAAIDTPTVVDHRVPYLSDEWKSIYRYAVRAADKYGMEVAIEGAPGWSTTGGPWVTPDQAMKKLVWSATAVEGGKPFHGVLPQPPDTIGPIQNAPLAGDDVPTPKTAALRFYRDSLVLAYPVPVESPAVIDVEWNGGRLDPKQLADGDLANAVKLTAATPDADIWIAGKFQRPATIQGVTLGMNVAKSLGYRVTVEASDDGETWRHVADFPPAAQLQRMQMGEQTISFAPVTARRFRVVLKPAAPLLRSYRPTTDAAPGYLPPGSVSQTSANPTIGGDAPVERIYQITEFVFHTAATVHEFEKKAMFAAPPRDFYALASASAFVPGSAIDPAGVVNLTDKMKPDGTLDWTPPPGKWTVLRLGYSLVGKENHPAPREATGLEVDKLNAEHVRDYLRQYFSLYSNAAGPDLFGKRGIRSILIDSSEVGQQNWTENLIADFKRLRGYGPTPFLPVLTGAAVESPAASDKFLWDFRRTVEELLAANHYGEIVRFAHEQGLQAEGEALEIYRPTFGDDMEMRRHFDMPMGAMWTYDTDEFPAQLTYEADLLGAASVAHIYGQNLVGAESLTSDRQPWAWAPSGLKRYVDMAFARGVNRMFIHTSVHQPVDKAPGLTLSGYGQMFDRLESWAGMARPWTDYIARASYLLQQGRFAADVAYFYGQEAPLTSLFGEKRVIEVPSGYAFDFFNSEALNELTVDHGALVTKSGMRYRVLYLGGMSQHLTVSVLKKLRALADAGAVIVGTRPISSPSHADMPEAFAAACDALFASRQVFTTLPEAFAAMDLKPDFAVRGTDAMVLHVHRKLADGDLYFVATRSKTPENFTATFRVSGRVPELWDAVTGKVSPVSWTAKDGRTDVTLSLPSDGSAFVVFRKPTKMHGQALRVPTETAVAKIDGAWTVAFQPGRGAPASVTLDRLAPWNESADPGVKYFSGEGTYTKTFTMPGKRKGVRYVLDLGDVKELAEVRLNGKSVGTAWAAPFKIDVTKAIRPGRNVLNVKVANLWVNRLIGDAQPDAKQKYTFTIIPTYRADAPLRPSGLIGPVRIDRVQ</sequence>
<feature type="domain" description="F5/8 type C" evidence="4">
    <location>
        <begin position="221"/>
        <end position="325"/>
    </location>
</feature>
<dbReference type="SUPFAM" id="SSF49785">
    <property type="entry name" value="Galactose-binding domain-like"/>
    <property type="match status" value="2"/>
</dbReference>
<keyword evidence="2 6" id="KW-0378">Hydrolase</keyword>
<accession>A0ABN1EAV5</accession>
<dbReference type="PANTHER" id="PTHR43817:SF1">
    <property type="entry name" value="HYDROLASE, FAMILY 43, PUTATIVE (AFU_ORTHOLOGUE AFUA_3G01660)-RELATED"/>
    <property type="match status" value="1"/>
</dbReference>
<dbReference type="Pfam" id="PF22666">
    <property type="entry name" value="Glyco_hydro_2_N2"/>
    <property type="match status" value="1"/>
</dbReference>
<dbReference type="RefSeq" id="WP_166932315.1">
    <property type="nucleotide sequence ID" value="NZ_BAAADD010000002.1"/>
</dbReference>
<dbReference type="NCBIfam" id="NF045579">
    <property type="entry name" value="rhamnoside_JR"/>
    <property type="match status" value="1"/>
</dbReference>
<gene>
    <name evidence="6" type="ORF">GCM10008942_08440</name>
</gene>
<proteinExistence type="predicted"/>
<dbReference type="PANTHER" id="PTHR43817">
    <property type="entry name" value="GLYCOSYL HYDROLASE"/>
    <property type="match status" value="1"/>
</dbReference>
<dbReference type="EMBL" id="BAAADD010000002">
    <property type="protein sequence ID" value="GAA0562319.1"/>
    <property type="molecule type" value="Genomic_DNA"/>
</dbReference>
<dbReference type="InterPro" id="IPR008979">
    <property type="entry name" value="Galactose-bd-like_sf"/>
</dbReference>
<evidence type="ECO:0000256" key="2">
    <source>
        <dbReference type="ARBA" id="ARBA00022801"/>
    </source>
</evidence>
<dbReference type="Pfam" id="PF00754">
    <property type="entry name" value="F5_F8_type_C"/>
    <property type="match status" value="1"/>
</dbReference>
<comment type="caution">
    <text evidence="6">The sequence shown here is derived from an EMBL/GenBank/DDBJ whole genome shotgun (WGS) entry which is preliminary data.</text>
</comment>
<dbReference type="Proteomes" id="UP001499951">
    <property type="component" value="Unassembled WGS sequence"/>
</dbReference>
<evidence type="ECO:0000313" key="6">
    <source>
        <dbReference type="EMBL" id="GAA0562319.1"/>
    </source>
</evidence>
<dbReference type="Gene3D" id="2.60.120.260">
    <property type="entry name" value="Galactose-binding domain-like"/>
    <property type="match status" value="2"/>
</dbReference>
<dbReference type="Pfam" id="PF17132">
    <property type="entry name" value="Glyco_hydro_106"/>
    <property type="match status" value="1"/>
</dbReference>
<name>A0ABN1EAV5_9PROT</name>
<dbReference type="InterPro" id="IPR054593">
    <property type="entry name" value="Beta-mannosidase-like_N2"/>
</dbReference>
<evidence type="ECO:0000259" key="4">
    <source>
        <dbReference type="Pfam" id="PF00754"/>
    </source>
</evidence>
<dbReference type="InterPro" id="IPR000421">
    <property type="entry name" value="FA58C"/>
</dbReference>
<protein>
    <submittedName>
        <fullName evidence="6">Glycosyl hydrolase</fullName>
    </submittedName>
</protein>
<reference evidence="6 7" key="1">
    <citation type="journal article" date="2019" name="Int. J. Syst. Evol. Microbiol.">
        <title>The Global Catalogue of Microorganisms (GCM) 10K type strain sequencing project: providing services to taxonomists for standard genome sequencing and annotation.</title>
        <authorList>
            <consortium name="The Broad Institute Genomics Platform"/>
            <consortium name="The Broad Institute Genome Sequencing Center for Infectious Disease"/>
            <person name="Wu L."/>
            <person name="Ma J."/>
        </authorList>
    </citation>
    <scope>NUCLEOTIDE SEQUENCE [LARGE SCALE GENOMIC DNA]</scope>
    <source>
        <strain evidence="6 7">JCM 15089</strain>
    </source>
</reference>
<keyword evidence="7" id="KW-1185">Reference proteome</keyword>
<evidence type="ECO:0000256" key="1">
    <source>
        <dbReference type="ARBA" id="ARBA00022729"/>
    </source>
</evidence>
<dbReference type="GO" id="GO:0016787">
    <property type="term" value="F:hydrolase activity"/>
    <property type="evidence" value="ECO:0007669"/>
    <property type="project" value="UniProtKB-KW"/>
</dbReference>
<feature type="signal peptide" evidence="3">
    <location>
        <begin position="1"/>
        <end position="26"/>
    </location>
</feature>
<feature type="domain" description="Beta-mannosidase-like galactose-binding" evidence="5">
    <location>
        <begin position="1015"/>
        <end position="1083"/>
    </location>
</feature>
<evidence type="ECO:0000313" key="7">
    <source>
        <dbReference type="Proteomes" id="UP001499951"/>
    </source>
</evidence>
<feature type="chain" id="PRO_5047242575" evidence="3">
    <location>
        <begin position="27"/>
        <end position="1127"/>
    </location>
</feature>
<evidence type="ECO:0000256" key="3">
    <source>
        <dbReference type="SAM" id="SignalP"/>
    </source>
</evidence>
<keyword evidence="1 3" id="KW-0732">Signal</keyword>